<keyword evidence="2" id="KW-0813">Transport</keyword>
<comment type="caution">
    <text evidence="6">The sequence shown here is derived from an EMBL/GenBank/DDBJ whole genome shotgun (WGS) entry which is preliminary data.</text>
</comment>
<dbReference type="Gene3D" id="3.40.50.300">
    <property type="entry name" value="P-loop containing nucleotide triphosphate hydrolases"/>
    <property type="match status" value="1"/>
</dbReference>
<comment type="similarity">
    <text evidence="1">Belongs to the ABC transporter superfamily.</text>
</comment>
<protein>
    <submittedName>
        <fullName evidence="6">Daunorubicin resistance ATP-binding protein drrA</fullName>
    </submittedName>
</protein>
<dbReference type="SUPFAM" id="SSF52540">
    <property type="entry name" value="P-loop containing nucleoside triphosphate hydrolases"/>
    <property type="match status" value="1"/>
</dbReference>
<name>A0A2R6Y2M8_9BACL</name>
<evidence type="ECO:0000259" key="5">
    <source>
        <dbReference type="PROSITE" id="PS50893"/>
    </source>
</evidence>
<evidence type="ECO:0000256" key="3">
    <source>
        <dbReference type="ARBA" id="ARBA00022741"/>
    </source>
</evidence>
<evidence type="ECO:0000313" key="6">
    <source>
        <dbReference type="EMBL" id="PTQ56903.1"/>
    </source>
</evidence>
<dbReference type="SMART" id="SM00382">
    <property type="entry name" value="AAA"/>
    <property type="match status" value="1"/>
</dbReference>
<dbReference type="PANTHER" id="PTHR42711">
    <property type="entry name" value="ABC TRANSPORTER ATP-BINDING PROTEIN"/>
    <property type="match status" value="1"/>
</dbReference>
<dbReference type="PANTHER" id="PTHR42711:SF5">
    <property type="entry name" value="ABC TRANSPORTER ATP-BINDING PROTEIN NATA"/>
    <property type="match status" value="1"/>
</dbReference>
<dbReference type="AlphaFoldDB" id="A0A2R6Y2M8"/>
<dbReference type="PROSITE" id="PS50893">
    <property type="entry name" value="ABC_TRANSPORTER_2"/>
    <property type="match status" value="1"/>
</dbReference>
<dbReference type="GO" id="GO:0016887">
    <property type="term" value="F:ATP hydrolysis activity"/>
    <property type="evidence" value="ECO:0007669"/>
    <property type="project" value="InterPro"/>
</dbReference>
<evidence type="ECO:0000256" key="2">
    <source>
        <dbReference type="ARBA" id="ARBA00022448"/>
    </source>
</evidence>
<dbReference type="Pfam" id="PF00005">
    <property type="entry name" value="ABC_tran"/>
    <property type="match status" value="1"/>
</dbReference>
<evidence type="ECO:0000256" key="4">
    <source>
        <dbReference type="ARBA" id="ARBA00022840"/>
    </source>
</evidence>
<sequence length="239" mass="26370">MLMVEDLVKLYPGGRKALNGFSLHLHGGERLILLGPNGAGKTTLIKCMTGLIIPDGGRIIMNRFDVVKYPEYASKVTSVVFEEVNNSYAYLTVYENLLYFSLLNGISLNEAHRKAERVLKLVGLQERSHSLAQSLSRGMKQKLAIAISLMKDAPILILDEPTLGLDVESQHHMRHLLSDNLLPASSMLITTHDIPFAYAVGTRFIIMKQGEIVWEGTKADISTAAALESQFLSMTAEAN</sequence>
<dbReference type="EMBL" id="PEBX01000017">
    <property type="protein sequence ID" value="PTQ56903.1"/>
    <property type="molecule type" value="Genomic_DNA"/>
</dbReference>
<dbReference type="GO" id="GO:0005524">
    <property type="term" value="F:ATP binding"/>
    <property type="evidence" value="ECO:0007669"/>
    <property type="project" value="UniProtKB-KW"/>
</dbReference>
<evidence type="ECO:0000256" key="1">
    <source>
        <dbReference type="ARBA" id="ARBA00005417"/>
    </source>
</evidence>
<dbReference type="Proteomes" id="UP000244338">
    <property type="component" value="Unassembled WGS sequence"/>
</dbReference>
<dbReference type="InterPro" id="IPR003439">
    <property type="entry name" value="ABC_transporter-like_ATP-bd"/>
</dbReference>
<gene>
    <name evidence="6" type="ORF">BSOLF_2579</name>
</gene>
<keyword evidence="3" id="KW-0547">Nucleotide-binding</keyword>
<dbReference type="InterPro" id="IPR050763">
    <property type="entry name" value="ABC_transporter_ATP-binding"/>
</dbReference>
<accession>A0A2R6Y2M8</accession>
<keyword evidence="4 6" id="KW-0067">ATP-binding</keyword>
<dbReference type="InterPro" id="IPR027417">
    <property type="entry name" value="P-loop_NTPase"/>
</dbReference>
<organism evidence="6 7">
    <name type="scientific">Candidatus Carbonibacillus altaicus</name>
    <dbReference type="NCBI Taxonomy" id="2163959"/>
    <lineage>
        <taxon>Bacteria</taxon>
        <taxon>Bacillati</taxon>
        <taxon>Bacillota</taxon>
        <taxon>Bacilli</taxon>
        <taxon>Bacillales</taxon>
        <taxon>Candidatus Carbonibacillus</taxon>
    </lineage>
</organism>
<dbReference type="InterPro" id="IPR003593">
    <property type="entry name" value="AAA+_ATPase"/>
</dbReference>
<feature type="domain" description="ABC transporter" evidence="5">
    <location>
        <begin position="2"/>
        <end position="234"/>
    </location>
</feature>
<proteinExistence type="inferred from homology"/>
<reference evidence="7" key="1">
    <citation type="journal article" date="2018" name="Sci. Rep.">
        <title>Lignite coal burning seam in the remote Altai Mountains harbors a hydrogen-driven thermophilic microbial community.</title>
        <authorList>
            <person name="Kadnikov V.V."/>
            <person name="Mardanov A.V."/>
            <person name="Ivasenko D.A."/>
            <person name="Antsiferov D.V."/>
            <person name="Beletsky A.V."/>
            <person name="Karnachuk O.V."/>
            <person name="Ravin N.V."/>
        </authorList>
    </citation>
    <scope>NUCLEOTIDE SEQUENCE [LARGE SCALE GENOMIC DNA]</scope>
</reference>
<evidence type="ECO:0000313" key="7">
    <source>
        <dbReference type="Proteomes" id="UP000244338"/>
    </source>
</evidence>